<dbReference type="PANTHER" id="PTHR11964">
    <property type="entry name" value="S-ADENOSYLMETHIONINE SYNTHETASE"/>
    <property type="match status" value="1"/>
</dbReference>
<name>A0ABP8W418_9PSEU</name>
<feature type="binding site" description="in other chain" evidence="10">
    <location>
        <position position="46"/>
    </location>
    <ligand>
        <name>L-methionine</name>
        <dbReference type="ChEBI" id="CHEBI:57844"/>
        <note>ligand shared between two neighboring subunits</note>
    </ligand>
</feature>
<keyword evidence="9 10" id="KW-0630">Potassium</keyword>
<dbReference type="Gene3D" id="3.30.300.10">
    <property type="match status" value="3"/>
</dbReference>
<evidence type="ECO:0000313" key="16">
    <source>
        <dbReference type="EMBL" id="GAA4680133.1"/>
    </source>
</evidence>
<dbReference type="Pfam" id="PF02772">
    <property type="entry name" value="S-AdoMet_synt_M"/>
    <property type="match status" value="1"/>
</dbReference>
<feature type="binding site" evidence="10">
    <location>
        <position position="241"/>
    </location>
    <ligand>
        <name>ATP</name>
        <dbReference type="ChEBI" id="CHEBI:30616"/>
        <note>ligand shared between two neighboring subunits</note>
    </ligand>
</feature>
<dbReference type="InterPro" id="IPR022629">
    <property type="entry name" value="S-AdoMet_synt_central"/>
</dbReference>
<comment type="cofactor">
    <cofactor evidence="10">
        <name>K(+)</name>
        <dbReference type="ChEBI" id="CHEBI:29103"/>
    </cofactor>
    <text evidence="10">Binds 1 potassium ion per subunit.</text>
</comment>
<evidence type="ECO:0000256" key="12">
    <source>
        <dbReference type="RuleBase" id="RU004462"/>
    </source>
</evidence>
<gene>
    <name evidence="10 16" type="primary">metK</name>
    <name evidence="16" type="ORF">GCM10023215_11850</name>
</gene>
<dbReference type="InterPro" id="IPR022630">
    <property type="entry name" value="S-AdoMet_synt_C"/>
</dbReference>
<comment type="function">
    <text evidence="10">Catalyzes the formation of S-adenosylmethionine (AdoMet) from methionine and ATP. The overall synthetic reaction is composed of two sequential steps, AdoMet formation and the subsequent tripolyphosphate hydrolysis which occurs prior to release of AdoMet from the enzyme.</text>
</comment>
<feature type="binding site" description="in other chain" evidence="10">
    <location>
        <begin position="232"/>
        <end position="233"/>
    </location>
    <ligand>
        <name>ATP</name>
        <dbReference type="ChEBI" id="CHEBI:30616"/>
        <note>ligand shared between two neighboring subunits</note>
    </ligand>
</feature>
<feature type="binding site" description="in other chain" evidence="10">
    <location>
        <position position="5"/>
    </location>
    <ligand>
        <name>ATP</name>
        <dbReference type="ChEBI" id="CHEBI:30616"/>
        <note>ligand shared between two neighboring subunits</note>
    </ligand>
</feature>
<evidence type="ECO:0000256" key="6">
    <source>
        <dbReference type="ARBA" id="ARBA00022741"/>
    </source>
</evidence>
<dbReference type="PROSITE" id="PS00377">
    <property type="entry name" value="ADOMET_SYNTHASE_2"/>
    <property type="match status" value="1"/>
</dbReference>
<feature type="domain" description="S-adenosylmethionine synthetase N-terminal" evidence="13">
    <location>
        <begin position="2"/>
        <end position="91"/>
    </location>
</feature>
<dbReference type="InterPro" id="IPR022631">
    <property type="entry name" value="ADOMET_SYNTHASE_CS"/>
</dbReference>
<feature type="binding site" evidence="10">
    <location>
        <position position="33"/>
    </location>
    <ligand>
        <name>K(+)</name>
        <dbReference type="ChEBI" id="CHEBI:29103"/>
    </ligand>
</feature>
<keyword evidence="17" id="KW-1185">Reference proteome</keyword>
<dbReference type="Pfam" id="PF02773">
    <property type="entry name" value="S-AdoMet_synt_C"/>
    <property type="match status" value="1"/>
</dbReference>
<dbReference type="PROSITE" id="PS00376">
    <property type="entry name" value="ADOMET_SYNTHASE_1"/>
    <property type="match status" value="1"/>
</dbReference>
<feature type="binding site" evidence="10">
    <location>
        <position position="268"/>
    </location>
    <ligand>
        <name>ATP</name>
        <dbReference type="ChEBI" id="CHEBI:30616"/>
        <note>ligand shared between two neighboring subunits</note>
    </ligand>
</feature>
<comment type="catalytic activity">
    <reaction evidence="10">
        <text>L-methionine + ATP + H2O = S-adenosyl-L-methionine + phosphate + diphosphate</text>
        <dbReference type="Rhea" id="RHEA:21080"/>
        <dbReference type="ChEBI" id="CHEBI:15377"/>
        <dbReference type="ChEBI" id="CHEBI:30616"/>
        <dbReference type="ChEBI" id="CHEBI:33019"/>
        <dbReference type="ChEBI" id="CHEBI:43474"/>
        <dbReference type="ChEBI" id="CHEBI:57844"/>
        <dbReference type="ChEBI" id="CHEBI:59789"/>
        <dbReference type="EC" id="2.5.1.6"/>
    </reaction>
</comment>
<evidence type="ECO:0000259" key="15">
    <source>
        <dbReference type="Pfam" id="PF02773"/>
    </source>
</evidence>
<keyword evidence="6 10" id="KW-0547">Nucleotide-binding</keyword>
<feature type="binding site" evidence="10">
    <location>
        <position position="241"/>
    </location>
    <ligand>
        <name>L-methionine</name>
        <dbReference type="ChEBI" id="CHEBI:57844"/>
        <note>ligand shared between two neighboring subunits</note>
    </ligand>
</feature>
<feature type="binding site" description="in other chain" evidence="10">
    <location>
        <begin position="164"/>
        <end position="166"/>
    </location>
    <ligand>
        <name>ATP</name>
        <dbReference type="ChEBI" id="CHEBI:30616"/>
        <note>ligand shared between two neighboring subunits</note>
    </ligand>
</feature>
<dbReference type="Proteomes" id="UP001500325">
    <property type="component" value="Unassembled WGS sequence"/>
</dbReference>
<dbReference type="EMBL" id="BAABIC010000003">
    <property type="protein sequence ID" value="GAA4680133.1"/>
    <property type="molecule type" value="Genomic_DNA"/>
</dbReference>
<evidence type="ECO:0000256" key="5">
    <source>
        <dbReference type="ARBA" id="ARBA00022723"/>
    </source>
</evidence>
<feature type="region of interest" description="Flexible loop" evidence="10">
    <location>
        <begin position="89"/>
        <end position="99"/>
    </location>
</feature>
<dbReference type="SUPFAM" id="SSF55973">
    <property type="entry name" value="S-adenosylmethionine synthetase"/>
    <property type="match status" value="3"/>
</dbReference>
<protein>
    <recommendedName>
        <fullName evidence="10">S-adenosylmethionine synthase</fullName>
        <shortName evidence="10">AdoMet synthase</shortName>
        <ecNumber evidence="10">2.5.1.6</ecNumber>
    </recommendedName>
    <alternativeName>
        <fullName evidence="10">MAT</fullName>
    </alternativeName>
    <alternativeName>
        <fullName evidence="10">Methionine adenosyltransferase</fullName>
    </alternativeName>
</protein>
<evidence type="ECO:0000313" key="17">
    <source>
        <dbReference type="Proteomes" id="UP001500325"/>
    </source>
</evidence>
<feature type="binding site" description="in other chain" evidence="10">
    <location>
        <position position="89"/>
    </location>
    <ligand>
        <name>L-methionine</name>
        <dbReference type="ChEBI" id="CHEBI:57844"/>
        <note>ligand shared between two neighboring subunits</note>
    </ligand>
</feature>
<evidence type="ECO:0000256" key="3">
    <source>
        <dbReference type="ARBA" id="ARBA00022563"/>
    </source>
</evidence>
<proteinExistence type="inferred from homology"/>
<keyword evidence="5 10" id="KW-0479">Metal-binding</keyword>
<feature type="binding site" description="in other chain" evidence="10">
    <location>
        <begin position="247"/>
        <end position="248"/>
    </location>
    <ligand>
        <name>ATP</name>
        <dbReference type="ChEBI" id="CHEBI:30616"/>
        <note>ligand shared between two neighboring subunits</note>
    </ligand>
</feature>
<comment type="subunit">
    <text evidence="10">Homotetramer; dimer of dimers.</text>
</comment>
<evidence type="ECO:0000256" key="8">
    <source>
        <dbReference type="ARBA" id="ARBA00022842"/>
    </source>
</evidence>
<evidence type="ECO:0000259" key="13">
    <source>
        <dbReference type="Pfam" id="PF00438"/>
    </source>
</evidence>
<keyword evidence="3 10" id="KW-0554">One-carbon metabolism</keyword>
<comment type="pathway">
    <text evidence="1 10">Amino-acid biosynthesis; S-adenosyl-L-methionine biosynthesis; S-adenosyl-L-methionine from L-methionine: step 1/1.</text>
</comment>
<dbReference type="InterPro" id="IPR022636">
    <property type="entry name" value="S-AdoMet_synthetase_sfam"/>
</dbReference>
<keyword evidence="10" id="KW-0963">Cytoplasm</keyword>
<evidence type="ECO:0000256" key="10">
    <source>
        <dbReference type="HAMAP-Rule" id="MF_00086"/>
    </source>
</evidence>
<dbReference type="NCBIfam" id="TIGR01034">
    <property type="entry name" value="metK"/>
    <property type="match status" value="1"/>
</dbReference>
<feature type="binding site" evidence="10">
    <location>
        <position position="264"/>
    </location>
    <ligand>
        <name>ATP</name>
        <dbReference type="ChEBI" id="CHEBI:30616"/>
        <note>ligand shared between two neighboring subunits</note>
    </ligand>
</feature>
<feature type="binding site" description="in other chain" evidence="10">
    <location>
        <position position="272"/>
    </location>
    <ligand>
        <name>L-methionine</name>
        <dbReference type="ChEBI" id="CHEBI:57844"/>
        <note>ligand shared between two neighboring subunits</note>
    </ligand>
</feature>
<evidence type="ECO:0000256" key="2">
    <source>
        <dbReference type="ARBA" id="ARBA00009685"/>
    </source>
</evidence>
<evidence type="ECO:0000259" key="14">
    <source>
        <dbReference type="Pfam" id="PF02772"/>
    </source>
</evidence>
<dbReference type="HAMAP" id="MF_00086">
    <property type="entry name" value="S_AdoMet_synth1"/>
    <property type="match status" value="1"/>
</dbReference>
<evidence type="ECO:0000256" key="11">
    <source>
        <dbReference type="RuleBase" id="RU000542"/>
    </source>
</evidence>
<reference evidence="17" key="1">
    <citation type="journal article" date="2019" name="Int. J. Syst. Evol. Microbiol.">
        <title>The Global Catalogue of Microorganisms (GCM) 10K type strain sequencing project: providing services to taxonomists for standard genome sequencing and annotation.</title>
        <authorList>
            <consortium name="The Broad Institute Genomics Platform"/>
            <consortium name="The Broad Institute Genome Sequencing Center for Infectious Disease"/>
            <person name="Wu L."/>
            <person name="Ma J."/>
        </authorList>
    </citation>
    <scope>NUCLEOTIDE SEQUENCE [LARGE SCALE GENOMIC DNA]</scope>
    <source>
        <strain evidence="17">JCM 18055</strain>
    </source>
</reference>
<evidence type="ECO:0000256" key="4">
    <source>
        <dbReference type="ARBA" id="ARBA00022679"/>
    </source>
</evidence>
<comment type="subcellular location">
    <subcellularLocation>
        <location evidence="10 11">Cytoplasm</location>
    </subcellularLocation>
</comment>
<evidence type="ECO:0000256" key="9">
    <source>
        <dbReference type="ARBA" id="ARBA00022958"/>
    </source>
</evidence>
<comment type="caution">
    <text evidence="16">The sequence shown here is derived from an EMBL/GenBank/DDBJ whole genome shotgun (WGS) entry which is preliminary data.</text>
</comment>
<dbReference type="InterPro" id="IPR002133">
    <property type="entry name" value="S-AdoMet_synthetase"/>
</dbReference>
<keyword evidence="8 10" id="KW-0460">Magnesium</keyword>
<sequence>MTEGHPDKMCDAISDTILDALLAQDPKSRVAVETLVTTGQVHVAGEVTTSAYADIPGLVRDKILEIGYDSSSKGFDGNSCGVNVAIGAQSPDIAQGVDTAYESRVESIDDEIARQGAGDQGLMFGYANTDTDELMPLPIALAHRLSRRLTEVRKSGVLPYLRPDGKTQVTIEYDGDKPVRVDTVVLSTQHAADVDLDGMLAPDVLEKIVQPEIGDLGLDTSNVRLLVNPTGRFVIGGPMGDAGLTGRKIIVDTYGGFARHGGGAFSGKDPSKVDRSAAYAMRWVAKNVVAAGLAERIEVQVAYAIGKAAPVGLFVETFGTARVDPAKIESAITEVFDLRPAAIVRDLDLLRPIYAPTAAYGHFGRRDIALPWEDTSRAEALKSLAGA</sequence>
<keyword evidence="4 10" id="KW-0808">Transferase</keyword>
<feature type="binding site" evidence="10">
    <location>
        <position position="7"/>
    </location>
    <ligand>
        <name>Mg(2+)</name>
        <dbReference type="ChEBI" id="CHEBI:18420"/>
    </ligand>
</feature>
<dbReference type="Pfam" id="PF00438">
    <property type="entry name" value="S-AdoMet_synt_N"/>
    <property type="match status" value="1"/>
</dbReference>
<feature type="domain" description="S-adenosylmethionine synthetase C-terminal" evidence="15">
    <location>
        <begin position="235"/>
        <end position="373"/>
    </location>
</feature>
<dbReference type="EC" id="2.5.1.6" evidence="10"/>
<keyword evidence="7 10" id="KW-0067">ATP-binding</keyword>
<dbReference type="InterPro" id="IPR022628">
    <property type="entry name" value="S-AdoMet_synt_N"/>
</dbReference>
<accession>A0ABP8W418</accession>
<comment type="cofactor">
    <cofactor evidence="10">
        <name>Mg(2+)</name>
        <dbReference type="ChEBI" id="CHEBI:18420"/>
    </cofactor>
    <text evidence="10">Binds 2 divalent ions per subunit.</text>
</comment>
<feature type="domain" description="S-adenosylmethionine synthetase central" evidence="14">
    <location>
        <begin position="115"/>
        <end position="233"/>
    </location>
</feature>
<evidence type="ECO:0000256" key="1">
    <source>
        <dbReference type="ARBA" id="ARBA00005224"/>
    </source>
</evidence>
<dbReference type="CDD" id="cd18079">
    <property type="entry name" value="S-AdoMet_synt"/>
    <property type="match status" value="1"/>
</dbReference>
<organism evidence="16 17">
    <name type="scientific">Pseudonocardia yuanmonensis</name>
    <dbReference type="NCBI Taxonomy" id="1095914"/>
    <lineage>
        <taxon>Bacteria</taxon>
        <taxon>Bacillati</taxon>
        <taxon>Actinomycetota</taxon>
        <taxon>Actinomycetes</taxon>
        <taxon>Pseudonocardiales</taxon>
        <taxon>Pseudonocardiaceae</taxon>
        <taxon>Pseudonocardia</taxon>
    </lineage>
</organism>
<dbReference type="PIRSF" id="PIRSF000497">
    <property type="entry name" value="MAT"/>
    <property type="match status" value="1"/>
</dbReference>
<evidence type="ECO:0000256" key="7">
    <source>
        <dbReference type="ARBA" id="ARBA00022840"/>
    </source>
</evidence>
<comment type="similarity">
    <text evidence="2 10 12">Belongs to the AdoMet synthase family.</text>
</comment>